<dbReference type="InterPro" id="IPR028081">
    <property type="entry name" value="Leu-bd"/>
</dbReference>
<dbReference type="EMBL" id="CP075371">
    <property type="protein sequence ID" value="QVT77796.1"/>
    <property type="molecule type" value="Genomic_DNA"/>
</dbReference>
<organism evidence="4 5">
    <name type="scientific">Nocardioides aquaticus</name>
    <dbReference type="NCBI Taxonomy" id="160826"/>
    <lineage>
        <taxon>Bacteria</taxon>
        <taxon>Bacillati</taxon>
        <taxon>Actinomycetota</taxon>
        <taxon>Actinomycetes</taxon>
        <taxon>Propionibacteriales</taxon>
        <taxon>Nocardioidaceae</taxon>
        <taxon>Nocardioides</taxon>
    </lineage>
</organism>
<dbReference type="PANTHER" id="PTHR47235">
    <property type="entry name" value="BLR6548 PROTEIN"/>
    <property type="match status" value="1"/>
</dbReference>
<dbReference type="Proteomes" id="UP000679307">
    <property type="component" value="Chromosome"/>
</dbReference>
<proteinExistence type="predicted"/>
<keyword evidence="5" id="KW-1185">Reference proteome</keyword>
<evidence type="ECO:0000313" key="5">
    <source>
        <dbReference type="Proteomes" id="UP000679307"/>
    </source>
</evidence>
<evidence type="ECO:0000259" key="3">
    <source>
        <dbReference type="Pfam" id="PF13458"/>
    </source>
</evidence>
<sequence length="397" mass="41077">MSARISLVAMVGVMGLATSACGGGGASSGDSGISDDQEVTVGISAILSGPAATSGQGMTCTVESYLEAANEEGGVNGYTFNVVSRDHQYDPSRAANIAREFVSEDVFLMLTDGTATMNAALPAIQPRSIPIMATADGAVFTPPEYEAMFGINPDYGREAAGGARFIIDELGETEAAIAYLNSEAGEPAAEAFPAYMEANGGTVVASEAIAATNTDYAAQAQTLKSSGAPVVYSNLLDTGLAALQKASDAIGYSPTWVSWFPAYTPSYLDLAGSLAEDTYISQFATPLTETNDKGVANYLEIMQDACPESLEAQSAQSASSFAAAIIAGVEEATEGDQELTRETFAAALEGAEQAYGLTPSVTWNDETHAGATKSAMYQVRDGDLAAVTDYETLPETE</sequence>
<feature type="signal peptide" evidence="2">
    <location>
        <begin position="1"/>
        <end position="22"/>
    </location>
</feature>
<protein>
    <submittedName>
        <fullName evidence="4">Leu/Ile/Val-binding protein</fullName>
    </submittedName>
</protein>
<feature type="domain" description="Leucine-binding protein" evidence="3">
    <location>
        <begin position="38"/>
        <end position="382"/>
    </location>
</feature>
<dbReference type="PROSITE" id="PS51257">
    <property type="entry name" value="PROKAR_LIPOPROTEIN"/>
    <property type="match status" value="1"/>
</dbReference>
<dbReference type="PANTHER" id="PTHR47235:SF1">
    <property type="entry name" value="BLR6548 PROTEIN"/>
    <property type="match status" value="1"/>
</dbReference>
<gene>
    <name evidence="4" type="ORF">ENKNEFLB_00165</name>
</gene>
<accession>A0ABX8EBQ6</accession>
<evidence type="ECO:0000256" key="1">
    <source>
        <dbReference type="ARBA" id="ARBA00022729"/>
    </source>
</evidence>
<name>A0ABX8EBQ6_9ACTN</name>
<keyword evidence="1 2" id="KW-0732">Signal</keyword>
<dbReference type="Pfam" id="PF13458">
    <property type="entry name" value="Peripla_BP_6"/>
    <property type="match status" value="1"/>
</dbReference>
<feature type="chain" id="PRO_5045266015" evidence="2">
    <location>
        <begin position="23"/>
        <end position="397"/>
    </location>
</feature>
<evidence type="ECO:0000256" key="2">
    <source>
        <dbReference type="SAM" id="SignalP"/>
    </source>
</evidence>
<reference evidence="4 5" key="1">
    <citation type="submission" date="2021-05" db="EMBL/GenBank/DDBJ databases">
        <title>Complete genome of Nocardioides aquaticus KCTC 9944T isolated from meromictic and hypersaline Ekho Lake, Antarctica.</title>
        <authorList>
            <person name="Hwang K."/>
            <person name="Kim K.M."/>
            <person name="Choe H."/>
        </authorList>
    </citation>
    <scope>NUCLEOTIDE SEQUENCE [LARGE SCALE GENOMIC DNA]</scope>
    <source>
        <strain evidence="4 5">KCTC 9944</strain>
    </source>
</reference>
<evidence type="ECO:0000313" key="4">
    <source>
        <dbReference type="EMBL" id="QVT77796.1"/>
    </source>
</evidence>